<dbReference type="Pfam" id="PF12779">
    <property type="entry name" value="WXXGXW"/>
    <property type="match status" value="2"/>
</dbReference>
<gene>
    <name evidence="2" type="ORF">SAMN05444277_11930</name>
</gene>
<evidence type="ECO:0000313" key="3">
    <source>
        <dbReference type="Proteomes" id="UP000199031"/>
    </source>
</evidence>
<dbReference type="STRING" id="1465490.SAMN05444277_11930"/>
<proteinExistence type="predicted"/>
<feature type="signal peptide" evidence="1">
    <location>
        <begin position="1"/>
        <end position="24"/>
    </location>
</feature>
<accession>A0A1I5ZCI1</accession>
<dbReference type="AlphaFoldDB" id="A0A1I5ZCI1"/>
<evidence type="ECO:0000256" key="1">
    <source>
        <dbReference type="SAM" id="SignalP"/>
    </source>
</evidence>
<evidence type="ECO:0000313" key="2">
    <source>
        <dbReference type="EMBL" id="SFQ54196.1"/>
    </source>
</evidence>
<dbReference type="OrthoDB" id="800027at2"/>
<dbReference type="EMBL" id="FOXQ01000019">
    <property type="protein sequence ID" value="SFQ54196.1"/>
    <property type="molecule type" value="Genomic_DNA"/>
</dbReference>
<dbReference type="RefSeq" id="WP_090663070.1">
    <property type="nucleotide sequence ID" value="NZ_FOXQ01000019.1"/>
</dbReference>
<protein>
    <submittedName>
        <fullName evidence="2">YXWGXW repeat-containing protein</fullName>
    </submittedName>
</protein>
<name>A0A1I5ZCI1_9BACT</name>
<dbReference type="InterPro" id="IPR024447">
    <property type="entry name" value="YXWGXW_rpt"/>
</dbReference>
<feature type="chain" id="PRO_5011476558" evidence="1">
    <location>
        <begin position="25"/>
        <end position="95"/>
    </location>
</feature>
<dbReference type="Proteomes" id="UP000199031">
    <property type="component" value="Unassembled WGS sequence"/>
</dbReference>
<reference evidence="2 3" key="1">
    <citation type="submission" date="2016-10" db="EMBL/GenBank/DDBJ databases">
        <authorList>
            <person name="de Groot N.N."/>
        </authorList>
    </citation>
    <scope>NUCLEOTIDE SEQUENCE [LARGE SCALE GENOMIC DNA]</scope>
    <source>
        <strain evidence="2 3">DSM 28286</strain>
    </source>
</reference>
<organism evidence="2 3">
    <name type="scientific">Parafilimonas terrae</name>
    <dbReference type="NCBI Taxonomy" id="1465490"/>
    <lineage>
        <taxon>Bacteria</taxon>
        <taxon>Pseudomonadati</taxon>
        <taxon>Bacteroidota</taxon>
        <taxon>Chitinophagia</taxon>
        <taxon>Chitinophagales</taxon>
        <taxon>Chitinophagaceae</taxon>
        <taxon>Parafilimonas</taxon>
    </lineage>
</organism>
<sequence>MKKLFVIFSLTASALIFNSCSTSHYVAEQPVAPVYTRPVSPGPTYVWVDGDWRWRRGRYVYVNGHWARPRSHRAWVNGNWARGPHGFYWRKGHWR</sequence>
<keyword evidence="1" id="KW-0732">Signal</keyword>
<keyword evidence="3" id="KW-1185">Reference proteome</keyword>